<dbReference type="AlphaFoldDB" id="A6DTJ7"/>
<reference evidence="1 2" key="1">
    <citation type="journal article" date="2010" name="J. Bacteriol.">
        <title>Genome sequence of Lentisphaera araneosa HTCC2155T, the type species of the order Lentisphaerales in the phylum Lentisphaerae.</title>
        <authorList>
            <person name="Thrash J.C."/>
            <person name="Cho J.C."/>
            <person name="Vergin K.L."/>
            <person name="Morris R.M."/>
            <person name="Giovannoni S.J."/>
        </authorList>
    </citation>
    <scope>NUCLEOTIDE SEQUENCE [LARGE SCALE GENOMIC DNA]</scope>
    <source>
        <strain evidence="1 2">HTCC2155</strain>
    </source>
</reference>
<organism evidence="1 2">
    <name type="scientific">Lentisphaera araneosa HTCC2155</name>
    <dbReference type="NCBI Taxonomy" id="313628"/>
    <lineage>
        <taxon>Bacteria</taxon>
        <taxon>Pseudomonadati</taxon>
        <taxon>Lentisphaerota</taxon>
        <taxon>Lentisphaeria</taxon>
        <taxon>Lentisphaerales</taxon>
        <taxon>Lentisphaeraceae</taxon>
        <taxon>Lentisphaera</taxon>
    </lineage>
</organism>
<evidence type="ECO:0000313" key="2">
    <source>
        <dbReference type="Proteomes" id="UP000004947"/>
    </source>
</evidence>
<protein>
    <submittedName>
        <fullName evidence="1">Uncharacterized protein</fullName>
    </submittedName>
</protein>
<evidence type="ECO:0000313" key="1">
    <source>
        <dbReference type="EMBL" id="EDM25036.1"/>
    </source>
</evidence>
<dbReference type="Proteomes" id="UP000004947">
    <property type="component" value="Unassembled WGS sequence"/>
</dbReference>
<dbReference type="STRING" id="313628.LNTAR_01782"/>
<gene>
    <name evidence="1" type="ORF">LNTAR_01782</name>
</gene>
<sequence>MILSRQEDKSKVFVEEGFIFNEKLVVARRKALLHYFDKNN</sequence>
<accession>A6DTJ7</accession>
<proteinExistence type="predicted"/>
<keyword evidence="2" id="KW-1185">Reference proteome</keyword>
<name>A6DTJ7_9BACT</name>
<comment type="caution">
    <text evidence="1">The sequence shown here is derived from an EMBL/GenBank/DDBJ whole genome shotgun (WGS) entry which is preliminary data.</text>
</comment>
<dbReference type="EMBL" id="ABCK01000038">
    <property type="protein sequence ID" value="EDM25036.1"/>
    <property type="molecule type" value="Genomic_DNA"/>
</dbReference>